<proteinExistence type="inferred from homology"/>
<name>A0A0D2A5N7_9PEZI</name>
<dbReference type="EMBL" id="KN847552">
    <property type="protein sequence ID" value="KIW01860.1"/>
    <property type="molecule type" value="Genomic_DNA"/>
</dbReference>
<dbReference type="Proteomes" id="UP000053259">
    <property type="component" value="Unassembled WGS sequence"/>
</dbReference>
<dbReference type="PANTHER" id="PTHR42877:SF8">
    <property type="entry name" value="MONOOXYGENASE"/>
    <property type="match status" value="1"/>
</dbReference>
<dbReference type="GO" id="GO:0050661">
    <property type="term" value="F:NADP binding"/>
    <property type="evidence" value="ECO:0007669"/>
    <property type="project" value="InterPro"/>
</dbReference>
<dbReference type="GO" id="GO:0004499">
    <property type="term" value="F:N,N-dimethylaniline monooxygenase activity"/>
    <property type="evidence" value="ECO:0007669"/>
    <property type="project" value="InterPro"/>
</dbReference>
<protein>
    <submittedName>
        <fullName evidence="6">Uncharacterized protein</fullName>
    </submittedName>
</protein>
<dbReference type="GeneID" id="27314682"/>
<keyword evidence="2" id="KW-0285">Flavoprotein</keyword>
<dbReference type="PANTHER" id="PTHR42877">
    <property type="entry name" value="L-ORNITHINE N(5)-MONOOXYGENASE-RELATED"/>
    <property type="match status" value="1"/>
</dbReference>
<sequence>MPHVQELGMEVPDSPQCDPQKIRIIHVGMGAAGMLCAFKARKMLKNFELVCYEKNDSVGGTWYENRYPGCACDIPAHTYTFPWFPNPDWSGYYAYAPEIHEYFLRFFHENKLEPYVKTGIEVTGAEWDSMKGIWTVELKNRKDGSIFYDTCNVLINGSGVLTKWKWPSIPGLHDFKGVLAHTANWPEGLDWSGKRVAVIGTGSSSIQTVPKVAETASKLTVFMRNKTYIAPQFGANITNTEADPDAQDPAAAGKHRYTEKEKKRFREDPEYLQAYRTRMESSFAGGWSMFYRGSELNLKFKEFTQNQMRERLGTRDDIKDLLIPNWSPGCRRLTPGEGYLEALTRDNVETIWGEISKVTEKGLVTESGREVEVDILICATGFDVQYLPHFRIKGIGGRIMQEQKDPNIYASIAHPGFPNYFVINGPRGNWGQGCALPSHEVQVEYAIQCAKKMQEDRIKSMHPKQNVTDQLNAYEDAWHAKHSIWSEDCRSWYKDNTKDGRVYIWSGSMLHHLKFMKRPRYEHYEIEYNDPDNIFAFLGNGRTISEDKYAPNIPVPYIRNREDVVWDIE</sequence>
<gene>
    <name evidence="6" type="ORF">PV09_06709</name>
</gene>
<dbReference type="InParanoid" id="A0A0D2A5N7"/>
<dbReference type="OrthoDB" id="74360at2759"/>
<dbReference type="VEuPathDB" id="FungiDB:PV09_06709"/>
<comment type="similarity">
    <text evidence="1">Belongs to the FAD-binding monooxygenase family.</text>
</comment>
<evidence type="ECO:0000313" key="6">
    <source>
        <dbReference type="EMBL" id="KIW01860.1"/>
    </source>
</evidence>
<evidence type="ECO:0000256" key="3">
    <source>
        <dbReference type="ARBA" id="ARBA00022827"/>
    </source>
</evidence>
<dbReference type="HOGENOM" id="CLU_006937_6_2_1"/>
<dbReference type="RefSeq" id="XP_016211729.1">
    <property type="nucleotide sequence ID" value="XM_016360390.1"/>
</dbReference>
<evidence type="ECO:0000313" key="7">
    <source>
        <dbReference type="Proteomes" id="UP000053259"/>
    </source>
</evidence>
<evidence type="ECO:0000256" key="5">
    <source>
        <dbReference type="SAM" id="MobiDB-lite"/>
    </source>
</evidence>
<dbReference type="InterPro" id="IPR036188">
    <property type="entry name" value="FAD/NAD-bd_sf"/>
</dbReference>
<keyword evidence="4" id="KW-0560">Oxidoreductase</keyword>
<evidence type="ECO:0000256" key="2">
    <source>
        <dbReference type="ARBA" id="ARBA00022630"/>
    </source>
</evidence>
<feature type="region of interest" description="Disordered" evidence="5">
    <location>
        <begin position="239"/>
        <end position="263"/>
    </location>
</feature>
<dbReference type="SUPFAM" id="SSF51905">
    <property type="entry name" value="FAD/NAD(P)-binding domain"/>
    <property type="match status" value="3"/>
</dbReference>
<organism evidence="6 7">
    <name type="scientific">Verruconis gallopava</name>
    <dbReference type="NCBI Taxonomy" id="253628"/>
    <lineage>
        <taxon>Eukaryota</taxon>
        <taxon>Fungi</taxon>
        <taxon>Dikarya</taxon>
        <taxon>Ascomycota</taxon>
        <taxon>Pezizomycotina</taxon>
        <taxon>Dothideomycetes</taxon>
        <taxon>Pleosporomycetidae</taxon>
        <taxon>Venturiales</taxon>
        <taxon>Sympoventuriaceae</taxon>
        <taxon>Verruconis</taxon>
    </lineage>
</organism>
<keyword evidence="7" id="KW-1185">Reference proteome</keyword>
<dbReference type="AlphaFoldDB" id="A0A0D2A5N7"/>
<keyword evidence="3" id="KW-0274">FAD</keyword>
<dbReference type="Pfam" id="PF00743">
    <property type="entry name" value="FMO-like"/>
    <property type="match status" value="1"/>
</dbReference>
<accession>A0A0D2A5N7</accession>
<dbReference type="STRING" id="253628.A0A0D2A5N7"/>
<dbReference type="Gene3D" id="3.50.50.60">
    <property type="entry name" value="FAD/NAD(P)-binding domain"/>
    <property type="match status" value="2"/>
</dbReference>
<evidence type="ECO:0000256" key="1">
    <source>
        <dbReference type="ARBA" id="ARBA00010139"/>
    </source>
</evidence>
<evidence type="ECO:0000256" key="4">
    <source>
        <dbReference type="ARBA" id="ARBA00023002"/>
    </source>
</evidence>
<dbReference type="InterPro" id="IPR051209">
    <property type="entry name" value="FAD-bind_Monooxygenase_sf"/>
</dbReference>
<dbReference type="GO" id="GO:0050660">
    <property type="term" value="F:flavin adenine dinucleotide binding"/>
    <property type="evidence" value="ECO:0007669"/>
    <property type="project" value="InterPro"/>
</dbReference>
<dbReference type="InterPro" id="IPR020946">
    <property type="entry name" value="Flavin_mOase-like"/>
</dbReference>
<reference evidence="6 7" key="1">
    <citation type="submission" date="2015-01" db="EMBL/GenBank/DDBJ databases">
        <title>The Genome Sequence of Ochroconis gallopava CBS43764.</title>
        <authorList>
            <consortium name="The Broad Institute Genomics Platform"/>
            <person name="Cuomo C."/>
            <person name="de Hoog S."/>
            <person name="Gorbushina A."/>
            <person name="Stielow B."/>
            <person name="Teixiera M."/>
            <person name="Abouelleil A."/>
            <person name="Chapman S.B."/>
            <person name="Priest M."/>
            <person name="Young S.K."/>
            <person name="Wortman J."/>
            <person name="Nusbaum C."/>
            <person name="Birren B."/>
        </authorList>
    </citation>
    <scope>NUCLEOTIDE SEQUENCE [LARGE SCALE GENOMIC DNA]</scope>
    <source>
        <strain evidence="6 7">CBS 43764</strain>
    </source>
</reference>